<dbReference type="RefSeq" id="WP_074201347.1">
    <property type="nucleotide sequence ID" value="NZ_FSRE01000002.1"/>
</dbReference>
<keyword evidence="1" id="KW-1133">Transmembrane helix</keyword>
<accession>A0A1N6FHF4</accession>
<protein>
    <submittedName>
        <fullName evidence="2">Uncharacterized protein</fullName>
    </submittedName>
</protein>
<reference evidence="2 3" key="1">
    <citation type="submission" date="2016-11" db="EMBL/GenBank/DDBJ databases">
        <authorList>
            <person name="Jaros S."/>
            <person name="Januszkiewicz K."/>
            <person name="Wedrychowicz H."/>
        </authorList>
    </citation>
    <scope>NUCLEOTIDE SEQUENCE [LARGE SCALE GENOMIC DNA]</scope>
    <source>
        <strain evidence="2 3">DSM 17737</strain>
    </source>
</reference>
<dbReference type="Proteomes" id="UP000198461">
    <property type="component" value="Unassembled WGS sequence"/>
</dbReference>
<evidence type="ECO:0000313" key="2">
    <source>
        <dbReference type="EMBL" id="SIN94636.1"/>
    </source>
</evidence>
<name>A0A1N6FHF4_9GAMM</name>
<evidence type="ECO:0000256" key="1">
    <source>
        <dbReference type="SAM" id="Phobius"/>
    </source>
</evidence>
<organism evidence="2 3">
    <name type="scientific">Sulfurivirga caldicuralii</name>
    <dbReference type="NCBI Taxonomy" id="364032"/>
    <lineage>
        <taxon>Bacteria</taxon>
        <taxon>Pseudomonadati</taxon>
        <taxon>Pseudomonadota</taxon>
        <taxon>Gammaproteobacteria</taxon>
        <taxon>Thiotrichales</taxon>
        <taxon>Piscirickettsiaceae</taxon>
        <taxon>Sulfurivirga</taxon>
    </lineage>
</organism>
<dbReference type="AlphaFoldDB" id="A0A1N6FHF4"/>
<keyword evidence="3" id="KW-1185">Reference proteome</keyword>
<gene>
    <name evidence="2" type="ORF">SAMN05443662_1079</name>
</gene>
<dbReference type="EMBL" id="FSRE01000002">
    <property type="protein sequence ID" value="SIN94636.1"/>
    <property type="molecule type" value="Genomic_DNA"/>
</dbReference>
<evidence type="ECO:0000313" key="3">
    <source>
        <dbReference type="Proteomes" id="UP000198461"/>
    </source>
</evidence>
<dbReference type="STRING" id="364032.SAMN05443662_1079"/>
<keyword evidence="1" id="KW-0812">Transmembrane</keyword>
<keyword evidence="1" id="KW-0472">Membrane</keyword>
<feature type="transmembrane region" description="Helical" evidence="1">
    <location>
        <begin position="6"/>
        <end position="27"/>
    </location>
</feature>
<proteinExistence type="predicted"/>
<sequence>MKKHFLIATIMVPFMIFVGYALTDWYLKRDQQKSALLPLRLDTPGCTLQNGCQLHAKDFVITLRAEDNRIIIKGNQRIKDAMLEAVDILPPSKGIQADADGYIWQWTLPKSLPEKATLHFVIAGHWQNYLGELTAAP</sequence>